<dbReference type="Proteomes" id="UP001153069">
    <property type="component" value="Unassembled WGS sequence"/>
</dbReference>
<reference evidence="1" key="1">
    <citation type="submission" date="2020-06" db="EMBL/GenBank/DDBJ databases">
        <authorList>
            <consortium name="Plant Systems Biology data submission"/>
        </authorList>
    </citation>
    <scope>NUCLEOTIDE SEQUENCE</scope>
    <source>
        <strain evidence="1">D6</strain>
    </source>
</reference>
<accession>A0A9N8E8Y7</accession>
<keyword evidence="2" id="KW-1185">Reference proteome</keyword>
<protein>
    <submittedName>
        <fullName evidence="1">Uncharacterized protein</fullName>
    </submittedName>
</protein>
<dbReference type="EMBL" id="CAICTM010000753">
    <property type="protein sequence ID" value="CAB9516009.1"/>
    <property type="molecule type" value="Genomic_DNA"/>
</dbReference>
<comment type="caution">
    <text evidence="1">The sequence shown here is derived from an EMBL/GenBank/DDBJ whole genome shotgun (WGS) entry which is preliminary data.</text>
</comment>
<evidence type="ECO:0000313" key="2">
    <source>
        <dbReference type="Proteomes" id="UP001153069"/>
    </source>
</evidence>
<evidence type="ECO:0000313" key="1">
    <source>
        <dbReference type="EMBL" id="CAB9516009.1"/>
    </source>
</evidence>
<organism evidence="1 2">
    <name type="scientific">Seminavis robusta</name>
    <dbReference type="NCBI Taxonomy" id="568900"/>
    <lineage>
        <taxon>Eukaryota</taxon>
        <taxon>Sar</taxon>
        <taxon>Stramenopiles</taxon>
        <taxon>Ochrophyta</taxon>
        <taxon>Bacillariophyta</taxon>
        <taxon>Bacillariophyceae</taxon>
        <taxon>Bacillariophycidae</taxon>
        <taxon>Naviculales</taxon>
        <taxon>Naviculaceae</taxon>
        <taxon>Seminavis</taxon>
    </lineage>
</organism>
<dbReference type="OrthoDB" id="52424at2759"/>
<gene>
    <name evidence="1" type="ORF">SEMRO_754_G197500.1</name>
</gene>
<sequence>MSATGGGAIWSVPSPPVPRDLEAAYQEYLTYVNEVNHGEFENAADLVLHNSKLAEEGSKQRPVAVAIQRCRRGGKTFMLHAVGALLQGRARLQEHSSQVILISLNGISPFDPSTEDAFQAIMARVAWELSGREAGTFRRFKQLYTSDFGAADAWLTDKENHVMLLIDELNAIPPEASRYGDMSSLLAEFVQQKGSGLLYSTHQRSTADLLRRRRPGTETSLVLSKNPHKWAQIPRIQTVKCLQGLSKDASEQPSFWSAVLRGRIPALVVQEEEIPNYAEDAIGSLSSPEGVGMSIEEERQLCLAAVITGNIDQLPSRRNLFRAYSYMSERFVTNPNGQAGEFHPVDPRKTIKDGQCFAWPPFLIAQHQVLGKNYRRLRAPLEDPEIDEPKAFEALAQLAILVRLLAKQKHELVPFHSSIMDDISTCNAQDATEMFHVAQTATTLEDILGEVKARFKRSPHVVQVVAVPIYASFPTYDFFLLHREGERNWKTVVGYQCKQGTENPSEEAWKDVPVSVWIEGKCRMYRVQEDGQRVSKKLHRGWTLLSESHQANLLGVSIAEALPQAEASSQEERQCCRAEQAWDQSYLDSQGYQNKPKRQRLEE</sequence>
<dbReference type="AlphaFoldDB" id="A0A9N8E8Y7"/>
<proteinExistence type="predicted"/>
<name>A0A9N8E8Y7_9STRA</name>